<feature type="domain" description="3-octaprenyl-4-hydroxybenzoate carboxy-lyase-like C-terminal" evidence="3">
    <location>
        <begin position="348"/>
        <end position="482"/>
    </location>
</feature>
<evidence type="ECO:0000259" key="2">
    <source>
        <dbReference type="Pfam" id="PF20695"/>
    </source>
</evidence>
<accession>C0W4M6</accession>
<feature type="domain" description="3-octaprenyl-4-hydroxybenzoate carboxy-lyase-like Rift-related" evidence="1">
    <location>
        <begin position="135"/>
        <end position="341"/>
    </location>
</feature>
<gene>
    <name evidence="4" type="ORF">HMPREF0058_0834</name>
</gene>
<dbReference type="Pfam" id="PF20696">
    <property type="entry name" value="UbiD_C"/>
    <property type="match status" value="1"/>
</dbReference>
<dbReference type="InterPro" id="IPR049381">
    <property type="entry name" value="UbiD-like_C"/>
</dbReference>
<dbReference type="HOGENOM" id="CLU_023348_5_1_11"/>
<organism evidence="4 5">
    <name type="scientific">Actinomyces urogenitalis DSM 15434</name>
    <dbReference type="NCBI Taxonomy" id="525246"/>
    <lineage>
        <taxon>Bacteria</taxon>
        <taxon>Bacillati</taxon>
        <taxon>Actinomycetota</taxon>
        <taxon>Actinomycetes</taxon>
        <taxon>Actinomycetales</taxon>
        <taxon>Actinomycetaceae</taxon>
        <taxon>Actinomyces</taxon>
    </lineage>
</organism>
<dbReference type="Proteomes" id="UP000004778">
    <property type="component" value="Unassembled WGS sequence"/>
</dbReference>
<dbReference type="EMBL" id="ACFH01000053">
    <property type="protein sequence ID" value="EEH66360.1"/>
    <property type="molecule type" value="Genomic_DNA"/>
</dbReference>
<dbReference type="GO" id="GO:0016831">
    <property type="term" value="F:carboxy-lyase activity"/>
    <property type="evidence" value="ECO:0007669"/>
    <property type="project" value="InterPro"/>
</dbReference>
<name>C0W4M6_9ACTO</name>
<feature type="domain" description="3-octaprenyl-4-hydroxybenzoate carboxy-lyase-like N-terminal" evidence="2">
    <location>
        <begin position="32"/>
        <end position="114"/>
    </location>
</feature>
<protein>
    <submittedName>
        <fullName evidence="4">3-octaprenyl-4-hydroxybenzoate carboxy-lyase</fullName>
    </submittedName>
</protein>
<dbReference type="Pfam" id="PF20695">
    <property type="entry name" value="UbiD_N"/>
    <property type="match status" value="1"/>
</dbReference>
<dbReference type="InterPro" id="IPR048304">
    <property type="entry name" value="UbiD_Rift_dom"/>
</dbReference>
<proteinExistence type="predicted"/>
<reference evidence="4 5" key="1">
    <citation type="submission" date="2009-01" db="EMBL/GenBank/DDBJ databases">
        <authorList>
            <person name="Qin X."/>
            <person name="Bachman B."/>
            <person name="Battles P."/>
            <person name="Bell A."/>
            <person name="Bess C."/>
            <person name="Bickham C."/>
            <person name="Chaboub L."/>
            <person name="Chen D."/>
            <person name="Coyle M."/>
            <person name="Deiros D.R."/>
            <person name="Dinh H."/>
            <person name="Forbes L."/>
            <person name="Fowler G."/>
            <person name="Francisco L."/>
            <person name="Fu Q."/>
            <person name="Gubbala S."/>
            <person name="Hale W."/>
            <person name="Han Y."/>
            <person name="Hemphill L."/>
            <person name="Highlander S.K."/>
            <person name="Hirani K."/>
            <person name="Hogues M."/>
            <person name="Jackson L."/>
            <person name="Jakkamsetti A."/>
            <person name="Javaid M."/>
            <person name="Jiang H."/>
            <person name="Korchina V."/>
            <person name="Kovar C."/>
            <person name="Lara F."/>
            <person name="Lee S."/>
            <person name="Mata R."/>
            <person name="Mathew T."/>
            <person name="Moen C."/>
            <person name="Morales K."/>
            <person name="Munidasa M."/>
            <person name="Nazareth L."/>
            <person name="Ngo R."/>
            <person name="Nguyen L."/>
            <person name="Okwuonu G."/>
            <person name="Ongeri F."/>
            <person name="Patil S."/>
            <person name="Petrosino J."/>
            <person name="Pham C."/>
            <person name="Pham P."/>
            <person name="Pu L.-L."/>
            <person name="Puazo M."/>
            <person name="Raj R."/>
            <person name="Reid J."/>
            <person name="Rouhana J."/>
            <person name="Saada N."/>
            <person name="Shang Y."/>
            <person name="Simmons D."/>
            <person name="Thornton R."/>
            <person name="Warren J."/>
            <person name="Weissenberger G."/>
            <person name="Zhang J."/>
            <person name="Zhang L."/>
            <person name="Zhou C."/>
            <person name="Zhu D."/>
            <person name="Muzny D."/>
            <person name="Worley K."/>
            <person name="Gibbs R."/>
        </authorList>
    </citation>
    <scope>NUCLEOTIDE SEQUENCE [LARGE SCALE GENOMIC DNA]</scope>
    <source>
        <strain evidence="4 5">DSM 15434</strain>
    </source>
</reference>
<dbReference type="SUPFAM" id="SSF50475">
    <property type="entry name" value="FMN-binding split barrel"/>
    <property type="match status" value="1"/>
</dbReference>
<dbReference type="PANTHER" id="PTHR30108:SF17">
    <property type="entry name" value="FERULIC ACID DECARBOXYLASE 1"/>
    <property type="match status" value="1"/>
</dbReference>
<comment type="caution">
    <text evidence="4">The sequence shown here is derived from an EMBL/GenBank/DDBJ whole genome shotgun (WGS) entry which is preliminary data.</text>
</comment>
<dbReference type="Pfam" id="PF01977">
    <property type="entry name" value="UbiD"/>
    <property type="match status" value="1"/>
</dbReference>
<keyword evidence="4" id="KW-0456">Lyase</keyword>
<dbReference type="PANTHER" id="PTHR30108">
    <property type="entry name" value="3-OCTAPRENYL-4-HYDROXYBENZOATE CARBOXY-LYASE-RELATED"/>
    <property type="match status" value="1"/>
</dbReference>
<dbReference type="InterPro" id="IPR002830">
    <property type="entry name" value="UbiD"/>
</dbReference>
<dbReference type="Gene3D" id="3.40.1670.10">
    <property type="entry name" value="UbiD C-terminal domain-like"/>
    <property type="match status" value="1"/>
</dbReference>
<sequence length="518" mass="55209">MTQTTSDTERHMTHAPLIRDLRDALDLLAGDAEQLVVTDYPVDPEAELAGVYKRVGAGGTVARPTKRGPAMLFSSVKGYPRSRVLVGLMADRARVARLLGCAPDALGQRMSQALDDAVAPVVLDAAAVAADPSLAPAQEEVYLASEPDFDIRRLLPAPTNTPVDAGPYFCLGLLHGSDPDTGHSDVTIHRICVQGRDELSIFFAPGRHIDAFRAKAEAAGQPLPVTINMGLDPAITIGACFEAPTTLFGYDELQIAGGLRGHAVELVPARTVDQLAIARAEIVIEGEILPGTRVVEDRNTGTGHAMPEFPGYDGPANPCLPLMRVTAVTTRHHPVLHTLVGPGEEHTSLAGIPTEASILHALDAALPGLVTQVYAHTAGGGKLIAVLQVAKRSALDDGRARQAALVALATYHELKNVILVSQDVDVFDTDDVLWAMTTRMVGDLDIITIPGVCGHVLDPSQQPAYDPRLSAKGMTTKTIYDATYPWAMRETFERAQFLDVDPAPWLAAGAPYEPDGQE</sequence>
<dbReference type="InterPro" id="IPR049383">
    <property type="entry name" value="UbiD-like_N"/>
</dbReference>
<evidence type="ECO:0000313" key="4">
    <source>
        <dbReference type="EMBL" id="EEH66360.1"/>
    </source>
</evidence>
<dbReference type="eggNOG" id="COG0043">
    <property type="taxonomic scope" value="Bacteria"/>
</dbReference>
<dbReference type="STRING" id="103621.GCA_001067145_00041"/>
<evidence type="ECO:0000313" key="5">
    <source>
        <dbReference type="Proteomes" id="UP000004778"/>
    </source>
</evidence>
<keyword evidence="5" id="KW-1185">Reference proteome</keyword>
<dbReference type="GO" id="GO:0005737">
    <property type="term" value="C:cytoplasm"/>
    <property type="evidence" value="ECO:0007669"/>
    <property type="project" value="TreeGrafter"/>
</dbReference>
<dbReference type="AlphaFoldDB" id="C0W4M6"/>
<evidence type="ECO:0000259" key="1">
    <source>
        <dbReference type="Pfam" id="PF01977"/>
    </source>
</evidence>
<evidence type="ECO:0000259" key="3">
    <source>
        <dbReference type="Pfam" id="PF20696"/>
    </source>
</evidence>
<dbReference type="SUPFAM" id="SSF143968">
    <property type="entry name" value="UbiD C-terminal domain-like"/>
    <property type="match status" value="1"/>
</dbReference>